<gene>
    <name evidence="5" type="ORF">SI7747_04005577</name>
</gene>
<protein>
    <recommendedName>
        <fullName evidence="4">Remorin C-terminal domain-containing protein</fullName>
    </recommendedName>
</protein>
<feature type="domain" description="Remorin C-terminal" evidence="4">
    <location>
        <begin position="137"/>
        <end position="222"/>
    </location>
</feature>
<organism evidence="5">
    <name type="scientific">Spirodela intermedia</name>
    <name type="common">Intermediate duckweed</name>
    <dbReference type="NCBI Taxonomy" id="51605"/>
    <lineage>
        <taxon>Eukaryota</taxon>
        <taxon>Viridiplantae</taxon>
        <taxon>Streptophyta</taxon>
        <taxon>Embryophyta</taxon>
        <taxon>Tracheophyta</taxon>
        <taxon>Spermatophyta</taxon>
        <taxon>Magnoliopsida</taxon>
        <taxon>Liliopsida</taxon>
        <taxon>Araceae</taxon>
        <taxon>Lemnoideae</taxon>
        <taxon>Spirodela</taxon>
    </lineage>
</organism>
<feature type="region of interest" description="Disordered" evidence="3">
    <location>
        <begin position="1"/>
        <end position="58"/>
    </location>
</feature>
<sequence>MSSDRKRDSSRSGGEDDDYEVREIHALTPPPPSPPARSGAARSSSLSESEASSEQFTTMSREFNALILAGSTMPVGDEEAGGLGRIQEEAAVAETNPLAIVPDGHPFEAMPSRRRLTAAPPGDGAVEEVSLEIVKKEEVESKISAWQTAKVAKINNRFKREDVTINGWESEQVEKAAAVLKKVEARRKAEEKRASAEAKRAGKVARVLDMANLMRALAGARRILQLVLPSYAWRRGSWRAGWCILVIT</sequence>
<feature type="compositionally biased region" description="Basic and acidic residues" evidence="3">
    <location>
        <begin position="1"/>
        <end position="14"/>
    </location>
</feature>
<evidence type="ECO:0000256" key="2">
    <source>
        <dbReference type="SAM" id="Coils"/>
    </source>
</evidence>
<dbReference type="AlphaFoldDB" id="A0A7I8IMG4"/>
<dbReference type="Pfam" id="PF03763">
    <property type="entry name" value="Remorin_C"/>
    <property type="match status" value="1"/>
</dbReference>
<feature type="compositionally biased region" description="Low complexity" evidence="3">
    <location>
        <begin position="36"/>
        <end position="54"/>
    </location>
</feature>
<evidence type="ECO:0000313" key="5">
    <source>
        <dbReference type="EMBL" id="CAA2619410.1"/>
    </source>
</evidence>
<evidence type="ECO:0000259" key="4">
    <source>
        <dbReference type="Pfam" id="PF03763"/>
    </source>
</evidence>
<proteinExistence type="inferred from homology"/>
<comment type="similarity">
    <text evidence="1">Belongs to the remorin family.</text>
</comment>
<evidence type="ECO:0000313" key="6">
    <source>
        <dbReference type="Proteomes" id="UP001189122"/>
    </source>
</evidence>
<keyword evidence="6" id="KW-1185">Reference proteome</keyword>
<dbReference type="InterPro" id="IPR005516">
    <property type="entry name" value="Remorin_C"/>
</dbReference>
<keyword evidence="2" id="KW-0175">Coiled coil</keyword>
<accession>A0A7I8IMG4</accession>
<dbReference type="Proteomes" id="UP001189122">
    <property type="component" value="Unassembled WGS sequence"/>
</dbReference>
<dbReference type="PANTHER" id="PTHR31471">
    <property type="entry name" value="OS02G0116800 PROTEIN"/>
    <property type="match status" value="1"/>
</dbReference>
<evidence type="ECO:0000256" key="1">
    <source>
        <dbReference type="ARBA" id="ARBA00005711"/>
    </source>
</evidence>
<dbReference type="PANTHER" id="PTHR31471:SF87">
    <property type="entry name" value="REMORIN 4.2"/>
    <property type="match status" value="1"/>
</dbReference>
<dbReference type="EMBL" id="CACRZD030000004">
    <property type="protein sequence ID" value="CAA6659137.1"/>
    <property type="molecule type" value="Genomic_DNA"/>
</dbReference>
<evidence type="ECO:0000256" key="3">
    <source>
        <dbReference type="SAM" id="MobiDB-lite"/>
    </source>
</evidence>
<dbReference type="EMBL" id="LR743591">
    <property type="protein sequence ID" value="CAA2619410.1"/>
    <property type="molecule type" value="Genomic_DNA"/>
</dbReference>
<name>A0A7I8IMG4_SPIIN</name>
<feature type="coiled-coil region" evidence="2">
    <location>
        <begin position="173"/>
        <end position="200"/>
    </location>
</feature>
<reference evidence="5 6" key="1">
    <citation type="submission" date="2019-12" db="EMBL/GenBank/DDBJ databases">
        <authorList>
            <person name="Scholz U."/>
            <person name="Mascher M."/>
            <person name="Fiebig A."/>
        </authorList>
    </citation>
    <scope>NUCLEOTIDE SEQUENCE</scope>
</reference>